<gene>
    <name evidence="1" type="ORF">Mucpa_5725</name>
</gene>
<evidence type="ECO:0000313" key="1">
    <source>
        <dbReference type="EMBL" id="EHQ29793.1"/>
    </source>
</evidence>
<dbReference type="EMBL" id="CM001403">
    <property type="protein sequence ID" value="EHQ29793.1"/>
    <property type="molecule type" value="Genomic_DNA"/>
</dbReference>
<dbReference type="OrthoDB" id="9910616at2"/>
<sequence>METIKLDPLKAEIKTLVLGGKKLTKSIFRQIEFRDCVDERMNFTGDKCFGYVKDGEHRFVLWLYNGNLRKMGLSPYMRLKELEYDSTTLDIELFVFKCKLGYYATEERGGYTIEFKEGERQKYNELVVKVKKLISEVMENQIFL</sequence>
<protein>
    <submittedName>
        <fullName evidence="1">Uncharacterized protein</fullName>
    </submittedName>
</protein>
<dbReference type="STRING" id="714943.Mucpa_5725"/>
<reference evidence="1" key="1">
    <citation type="submission" date="2011-09" db="EMBL/GenBank/DDBJ databases">
        <title>The permanent draft genome of Mucilaginibacter paludis DSM 18603.</title>
        <authorList>
            <consortium name="US DOE Joint Genome Institute (JGI-PGF)"/>
            <person name="Lucas S."/>
            <person name="Han J."/>
            <person name="Lapidus A."/>
            <person name="Bruce D."/>
            <person name="Goodwin L."/>
            <person name="Pitluck S."/>
            <person name="Peters L."/>
            <person name="Kyrpides N."/>
            <person name="Mavromatis K."/>
            <person name="Ivanova N."/>
            <person name="Mikhailova N."/>
            <person name="Held B."/>
            <person name="Detter J.C."/>
            <person name="Tapia R."/>
            <person name="Han C."/>
            <person name="Land M."/>
            <person name="Hauser L."/>
            <person name="Markowitz V."/>
            <person name="Cheng J.-F."/>
            <person name="Hugenholtz P."/>
            <person name="Woyke T."/>
            <person name="Wu D."/>
            <person name="Tindall B."/>
            <person name="Brambilla E."/>
            <person name="Klenk H.-P."/>
            <person name="Eisen J.A."/>
        </authorList>
    </citation>
    <scope>NUCLEOTIDE SEQUENCE [LARGE SCALE GENOMIC DNA]</scope>
    <source>
        <strain evidence="1">DSM 18603</strain>
    </source>
</reference>
<dbReference type="HOGENOM" id="CLU_1794338_0_0_10"/>
<keyword evidence="2" id="KW-1185">Reference proteome</keyword>
<evidence type="ECO:0000313" key="2">
    <source>
        <dbReference type="Proteomes" id="UP000002774"/>
    </source>
</evidence>
<organism evidence="1 2">
    <name type="scientific">Mucilaginibacter paludis DSM 18603</name>
    <dbReference type="NCBI Taxonomy" id="714943"/>
    <lineage>
        <taxon>Bacteria</taxon>
        <taxon>Pseudomonadati</taxon>
        <taxon>Bacteroidota</taxon>
        <taxon>Sphingobacteriia</taxon>
        <taxon>Sphingobacteriales</taxon>
        <taxon>Sphingobacteriaceae</taxon>
        <taxon>Mucilaginibacter</taxon>
    </lineage>
</organism>
<accession>H1Y5L7</accession>
<proteinExistence type="predicted"/>
<dbReference type="Proteomes" id="UP000002774">
    <property type="component" value="Chromosome"/>
</dbReference>
<dbReference type="AlphaFoldDB" id="H1Y5L7"/>
<name>H1Y5L7_9SPHI</name>
<dbReference type="RefSeq" id="WP_008511184.1">
    <property type="nucleotide sequence ID" value="NZ_CM001403.1"/>
</dbReference>